<dbReference type="InterPro" id="IPR013785">
    <property type="entry name" value="Aldolase_TIM"/>
</dbReference>
<protein>
    <recommendedName>
        <fullName evidence="2">4Fe4S-binding SPASM domain-containing protein</fullName>
    </recommendedName>
</protein>
<dbReference type="Gene3D" id="3.20.20.70">
    <property type="entry name" value="Aldolase class I"/>
    <property type="match status" value="1"/>
</dbReference>
<dbReference type="InterPro" id="IPR050377">
    <property type="entry name" value="Radical_SAM_PqqE_MftC-like"/>
</dbReference>
<dbReference type="InterPro" id="IPR058240">
    <property type="entry name" value="rSAM_sf"/>
</dbReference>
<dbReference type="SUPFAM" id="SSF102114">
    <property type="entry name" value="Radical SAM enzymes"/>
    <property type="match status" value="1"/>
</dbReference>
<accession>A0A382WKN1</accession>
<proteinExistence type="predicted"/>
<organism evidence="1">
    <name type="scientific">marine metagenome</name>
    <dbReference type="NCBI Taxonomy" id="408172"/>
    <lineage>
        <taxon>unclassified sequences</taxon>
        <taxon>metagenomes</taxon>
        <taxon>ecological metagenomes</taxon>
    </lineage>
</organism>
<feature type="non-terminal residue" evidence="1">
    <location>
        <position position="1"/>
    </location>
</feature>
<evidence type="ECO:0008006" key="2">
    <source>
        <dbReference type="Google" id="ProtNLM"/>
    </source>
</evidence>
<dbReference type="PANTHER" id="PTHR11228:SF7">
    <property type="entry name" value="PQQA PEPTIDE CYCLASE"/>
    <property type="match status" value="1"/>
</dbReference>
<name>A0A382WKN1_9ZZZZ</name>
<sequence length="245" mass="28294">NHSKITLNIGVSIDAVGKEHDRIRDTPNNYSLLIETIERLKKIQEFIPNLSFKAHTVLSKQNAHRFDEITDEVKRLGPNLHTFDFVRESDGNEGENLHVLGVEEIKKLLPKIHKLNSEYTGYKNLGLHSALVKKVSMKVLDHNYSLYPEFMEKKTQVIACQSPDRNLVLTPYGDIGFCELREWIGNLRDFDYNIKRLLGSGKAQTLRKSIFNKECYCFHPCYQTVNILFSKKELFKAMISTHPES</sequence>
<dbReference type="EMBL" id="UINC01160498">
    <property type="protein sequence ID" value="SVD59180.1"/>
    <property type="molecule type" value="Genomic_DNA"/>
</dbReference>
<dbReference type="AlphaFoldDB" id="A0A382WKN1"/>
<gene>
    <name evidence="1" type="ORF">METZ01_LOCUS412034</name>
</gene>
<evidence type="ECO:0000313" key="1">
    <source>
        <dbReference type="EMBL" id="SVD59180.1"/>
    </source>
</evidence>
<dbReference type="PANTHER" id="PTHR11228">
    <property type="entry name" value="RADICAL SAM DOMAIN PROTEIN"/>
    <property type="match status" value="1"/>
</dbReference>
<reference evidence="1" key="1">
    <citation type="submission" date="2018-05" db="EMBL/GenBank/DDBJ databases">
        <authorList>
            <person name="Lanie J.A."/>
            <person name="Ng W.-L."/>
            <person name="Kazmierczak K.M."/>
            <person name="Andrzejewski T.M."/>
            <person name="Davidsen T.M."/>
            <person name="Wayne K.J."/>
            <person name="Tettelin H."/>
            <person name="Glass J.I."/>
            <person name="Rusch D."/>
            <person name="Podicherti R."/>
            <person name="Tsui H.-C.T."/>
            <person name="Winkler M.E."/>
        </authorList>
    </citation>
    <scope>NUCLEOTIDE SEQUENCE</scope>
</reference>